<evidence type="ECO:0000313" key="2">
    <source>
        <dbReference type="EMBL" id="BAH45846.1"/>
    </source>
</evidence>
<evidence type="ECO:0000256" key="1">
    <source>
        <dbReference type="SAM" id="Phobius"/>
    </source>
</evidence>
<feature type="transmembrane region" description="Helical" evidence="1">
    <location>
        <begin position="6"/>
        <end position="26"/>
    </location>
</feature>
<keyword evidence="1" id="KW-0472">Membrane</keyword>
<name>C0ZL19_BREBN</name>
<accession>C0ZL19</accession>
<dbReference type="STRING" id="358681.BBR47_48690"/>
<dbReference type="RefSeq" id="WP_015893103.1">
    <property type="nucleotide sequence ID" value="NC_012491.1"/>
</dbReference>
<organism evidence="2 3">
    <name type="scientific">Brevibacillus brevis (strain 47 / JCM 6285 / NBRC 100599)</name>
    <dbReference type="NCBI Taxonomy" id="358681"/>
    <lineage>
        <taxon>Bacteria</taxon>
        <taxon>Bacillati</taxon>
        <taxon>Bacillota</taxon>
        <taxon>Bacilli</taxon>
        <taxon>Bacillales</taxon>
        <taxon>Paenibacillaceae</taxon>
        <taxon>Brevibacillus</taxon>
    </lineage>
</organism>
<dbReference type="PROSITE" id="PS51257">
    <property type="entry name" value="PROKAR_LIPOPROTEIN"/>
    <property type="match status" value="1"/>
</dbReference>
<keyword evidence="3" id="KW-1185">Reference proteome</keyword>
<gene>
    <name evidence="2" type="ordered locus">BBR47_48690</name>
</gene>
<keyword evidence="1" id="KW-1133">Transmembrane helix</keyword>
<dbReference type="EMBL" id="AP008955">
    <property type="protein sequence ID" value="BAH45846.1"/>
    <property type="molecule type" value="Genomic_DNA"/>
</dbReference>
<reference evidence="2 3" key="1">
    <citation type="submission" date="2005-03" db="EMBL/GenBank/DDBJ databases">
        <title>Brevibacillus brevis strain 47, complete genome.</title>
        <authorList>
            <person name="Hosoyama A."/>
            <person name="Yamada R."/>
            <person name="Hongo Y."/>
            <person name="Terui Y."/>
            <person name="Ankai A."/>
            <person name="Masuyama W."/>
            <person name="Sekiguchi M."/>
            <person name="Takeda T."/>
            <person name="Asano K."/>
            <person name="Ohji S."/>
            <person name="Ichikawa N."/>
            <person name="Narita S."/>
            <person name="Aoki N."/>
            <person name="Miura H."/>
            <person name="Matsushita S."/>
            <person name="Sekigawa T."/>
            <person name="Yamagata H."/>
            <person name="Yoshikawa H."/>
            <person name="Udaka S."/>
            <person name="Tanikawa S."/>
            <person name="Fujita N."/>
        </authorList>
    </citation>
    <scope>NUCLEOTIDE SEQUENCE [LARGE SCALE GENOMIC DNA]</scope>
    <source>
        <strain evidence="3">47 / JCM 6285 / NBRC 100599</strain>
    </source>
</reference>
<dbReference type="Proteomes" id="UP000001877">
    <property type="component" value="Chromosome"/>
</dbReference>
<sequence length="139" mass="16146">MRVWLHSLWVAMVLIGCMWGIYEIGAKQIGNMNTKKAALETTVISTQASQKLVDRDAVVEAFDWTDDKGVGLEYNEAELLQMQKDPDNHNYKKVLKHPRAKQIRWRLRELESGWRKCSSIIKRMNLEKGQIIPYLIITC</sequence>
<protein>
    <submittedName>
        <fullName evidence="2">Uncharacterized protein</fullName>
    </submittedName>
</protein>
<dbReference type="AlphaFoldDB" id="C0ZL19"/>
<keyword evidence="1" id="KW-0812">Transmembrane</keyword>
<dbReference type="HOGENOM" id="CLU_1841309_0_0_9"/>
<evidence type="ECO:0000313" key="3">
    <source>
        <dbReference type="Proteomes" id="UP000001877"/>
    </source>
</evidence>
<proteinExistence type="predicted"/>
<dbReference type="KEGG" id="bbe:BBR47_48690"/>